<evidence type="ECO:0000313" key="2">
    <source>
        <dbReference type="EMBL" id="RJP58721.1"/>
    </source>
</evidence>
<gene>
    <name evidence="2" type="ORF">C4541_07500</name>
</gene>
<evidence type="ECO:0000259" key="1">
    <source>
        <dbReference type="Pfam" id="PF02464"/>
    </source>
</evidence>
<name>A0A3A4RB04_9BACT</name>
<dbReference type="InterPro" id="IPR008136">
    <property type="entry name" value="CinA_C"/>
</dbReference>
<protein>
    <submittedName>
        <fullName evidence="2">CinA family protein</fullName>
    </submittedName>
</protein>
<feature type="domain" description="CinA C-terminal" evidence="1">
    <location>
        <begin position="10"/>
        <end position="159"/>
    </location>
</feature>
<reference evidence="2 3" key="1">
    <citation type="journal article" date="2017" name="ISME J.">
        <title>Energy and carbon metabolisms in a deep terrestrial subsurface fluid microbial community.</title>
        <authorList>
            <person name="Momper L."/>
            <person name="Jungbluth S.P."/>
            <person name="Lee M.D."/>
            <person name="Amend J.P."/>
        </authorList>
    </citation>
    <scope>NUCLEOTIDE SEQUENCE [LARGE SCALE GENOMIC DNA]</scope>
    <source>
        <strain evidence="2">SURF_26</strain>
    </source>
</reference>
<dbReference type="Proteomes" id="UP000266426">
    <property type="component" value="Unassembled WGS sequence"/>
</dbReference>
<dbReference type="NCBIfam" id="TIGR00199">
    <property type="entry name" value="PncC_domain"/>
    <property type="match status" value="1"/>
</dbReference>
<dbReference type="InterPro" id="IPR036653">
    <property type="entry name" value="CinA-like_C"/>
</dbReference>
<dbReference type="EMBL" id="QZJZ01000062">
    <property type="protein sequence ID" value="RJP58721.1"/>
    <property type="molecule type" value="Genomic_DNA"/>
</dbReference>
<sequence length="169" mass="18245">MGDSLEAYEKLPRELGTLLFTHEISISLAESCTGGLISHRITQIPGASRFFEGAVVSYSNDSKISILGVQEDTITQNGAVSEWTARQMAEGVRKLFQTDLGCSVTGIAGPDGGSPEKPIGTVYIAISSNKGTQCWHFHFTGSREDLKLKTSSKALELMISHVKKLKQIG</sequence>
<organism evidence="2 3">
    <name type="scientific">Candidatus Auribacter fodinae</name>
    <dbReference type="NCBI Taxonomy" id="2093366"/>
    <lineage>
        <taxon>Bacteria</taxon>
        <taxon>Pseudomonadati</taxon>
        <taxon>Candidatus Auribacterota</taxon>
        <taxon>Candidatus Auribacteria</taxon>
        <taxon>Candidatus Auribacterales</taxon>
        <taxon>Candidatus Auribacteraceae</taxon>
        <taxon>Candidatus Auribacter</taxon>
    </lineage>
</organism>
<dbReference type="Gene3D" id="3.90.950.20">
    <property type="entry name" value="CinA-like"/>
    <property type="match status" value="1"/>
</dbReference>
<dbReference type="SUPFAM" id="SSF142433">
    <property type="entry name" value="CinA-like"/>
    <property type="match status" value="1"/>
</dbReference>
<evidence type="ECO:0000313" key="3">
    <source>
        <dbReference type="Proteomes" id="UP000266426"/>
    </source>
</evidence>
<dbReference type="AlphaFoldDB" id="A0A3A4RB04"/>
<comment type="caution">
    <text evidence="2">The sequence shown here is derived from an EMBL/GenBank/DDBJ whole genome shotgun (WGS) entry which is preliminary data.</text>
</comment>
<accession>A0A3A4RB04</accession>
<proteinExistence type="predicted"/>
<dbReference type="Pfam" id="PF02464">
    <property type="entry name" value="CinA"/>
    <property type="match status" value="1"/>
</dbReference>